<sequence>MSSDCNTASVLHELVTSYEAKASLNDRLIDQYTLTLDKRTAQHSSPGLIPAINQILMDTDYDAIDPRRSLIALLQKFLSYLTFKEILNYYPENFILENLYQSCGTASIVSLEIINVNIDQASTKEFIRKNGVVPRLLEVYFNPGTSIAVLNQIQIMSERVDDAVDLVRPSSDLFYSARKSKDPVLLARLLDVLLILLPKMPVDPSLYLFSGDEILKYTDDLIFTILIVQFYTKLIGMNFPIEDALKDLLKIFTSGPDVDEMVKLEIADLIAKMSYNNYNSILEASNVFKTYNLLPVFDKDEAYIRLLSRCNPDLIHASTPAIYEDVLAHLALFDARFFPILLNFIKSKPVWIYLQPRLTKDRLSKLPKNLLFHLLLEMARFNYSGEYLFNQLPSILTDELLESDVRNNEIWNLKLQVLEALTNLEAVPGYDYWQGKLKECYNVMRFGQSYKNIQPKVDIIDETA</sequence>
<comment type="subcellular location">
    <subcellularLocation>
        <location evidence="1">Cytoplasm</location>
    </subcellularLocation>
</comment>
<keyword evidence="12" id="KW-1185">Reference proteome</keyword>
<evidence type="ECO:0000256" key="8">
    <source>
        <dbReference type="ARBA" id="ARBA00024671"/>
    </source>
</evidence>
<evidence type="ECO:0000256" key="7">
    <source>
        <dbReference type="ARBA" id="ARBA00023204"/>
    </source>
</evidence>
<name>A0ABP0ZUP5_9ASCO</name>
<dbReference type="RefSeq" id="XP_066833023.1">
    <property type="nucleotide sequence ID" value="XM_066976489.1"/>
</dbReference>
<evidence type="ECO:0000313" key="12">
    <source>
        <dbReference type="Proteomes" id="UP001497383"/>
    </source>
</evidence>
<dbReference type="Pfam" id="PF18794">
    <property type="entry name" value="HSM3_C"/>
    <property type="match status" value="1"/>
</dbReference>
<evidence type="ECO:0000256" key="1">
    <source>
        <dbReference type="ARBA" id="ARBA00004496"/>
    </source>
</evidence>
<evidence type="ECO:0000256" key="3">
    <source>
        <dbReference type="ARBA" id="ARBA00019167"/>
    </source>
</evidence>
<feature type="domain" description="DNA mismatch repair protein HSM3 C-terminal" evidence="9">
    <location>
        <begin position="304"/>
        <end position="457"/>
    </location>
</feature>
<organism evidence="11 12">
    <name type="scientific">Lodderomyces beijingensis</name>
    <dbReference type="NCBI Taxonomy" id="1775926"/>
    <lineage>
        <taxon>Eukaryota</taxon>
        <taxon>Fungi</taxon>
        <taxon>Dikarya</taxon>
        <taxon>Ascomycota</taxon>
        <taxon>Saccharomycotina</taxon>
        <taxon>Pichiomycetes</taxon>
        <taxon>Debaryomycetaceae</taxon>
        <taxon>Candida/Lodderomyces clade</taxon>
        <taxon>Lodderomyces</taxon>
    </lineage>
</organism>
<comment type="similarity">
    <text evidence="2">Belongs to the proteasome subunit S5B/HSM3 family.</text>
</comment>
<dbReference type="Gene3D" id="1.25.10.50">
    <property type="match status" value="1"/>
</dbReference>
<proteinExistence type="inferred from homology"/>
<comment type="function">
    <text evidence="8">Involved in DNA mismatch repair in slow-growing cells. Acts as a chaperone during the assembly of the 26S proteasome, specifically of the base subcomplex of the 19S regulatory complex (RC).</text>
</comment>
<accession>A0ABP0ZUP5</accession>
<dbReference type="Proteomes" id="UP001497383">
    <property type="component" value="Chromosome 8"/>
</dbReference>
<evidence type="ECO:0000256" key="5">
    <source>
        <dbReference type="ARBA" id="ARBA00022763"/>
    </source>
</evidence>
<keyword evidence="7" id="KW-0234">DNA repair</keyword>
<dbReference type="InterPro" id="IPR040752">
    <property type="entry name" value="HSM3_C"/>
</dbReference>
<protein>
    <recommendedName>
        <fullName evidence="3">DNA mismatch repair protein HSM3</fullName>
    </recommendedName>
</protein>
<evidence type="ECO:0000259" key="9">
    <source>
        <dbReference type="Pfam" id="PF18794"/>
    </source>
</evidence>
<evidence type="ECO:0000256" key="2">
    <source>
        <dbReference type="ARBA" id="ARBA00006823"/>
    </source>
</evidence>
<dbReference type="InterPro" id="IPR041335">
    <property type="entry name" value="HSM3_N"/>
</dbReference>
<dbReference type="EMBL" id="OZ022412">
    <property type="protein sequence ID" value="CAK9442342.1"/>
    <property type="molecule type" value="Genomic_DNA"/>
</dbReference>
<gene>
    <name evidence="11" type="ORF">LODBEIA_P60850</name>
</gene>
<evidence type="ECO:0000256" key="6">
    <source>
        <dbReference type="ARBA" id="ARBA00023186"/>
    </source>
</evidence>
<dbReference type="Gene3D" id="1.25.40.580">
    <property type="match status" value="1"/>
</dbReference>
<keyword evidence="4" id="KW-0963">Cytoplasm</keyword>
<reference evidence="11 12" key="1">
    <citation type="submission" date="2024-03" db="EMBL/GenBank/DDBJ databases">
        <authorList>
            <person name="Brejova B."/>
        </authorList>
    </citation>
    <scope>NUCLEOTIDE SEQUENCE [LARGE SCALE GENOMIC DNA]</scope>
    <source>
        <strain evidence="11 12">CBS 14171</strain>
    </source>
</reference>
<feature type="domain" description="DNA mismatch repair protein HSM3 N-terminal" evidence="10">
    <location>
        <begin position="9"/>
        <end position="235"/>
    </location>
</feature>
<keyword evidence="5" id="KW-0227">DNA damage</keyword>
<keyword evidence="6" id="KW-0143">Chaperone</keyword>
<dbReference type="Pfam" id="PF18795">
    <property type="entry name" value="HSM3_N"/>
    <property type="match status" value="1"/>
</dbReference>
<evidence type="ECO:0000256" key="4">
    <source>
        <dbReference type="ARBA" id="ARBA00022490"/>
    </source>
</evidence>
<evidence type="ECO:0000313" key="11">
    <source>
        <dbReference type="EMBL" id="CAK9442342.1"/>
    </source>
</evidence>
<dbReference type="GeneID" id="92211281"/>
<evidence type="ECO:0000259" key="10">
    <source>
        <dbReference type="Pfam" id="PF18795"/>
    </source>
</evidence>